<protein>
    <submittedName>
        <fullName evidence="3">Uncharacterized protein LOC105060140</fullName>
    </submittedName>
</protein>
<dbReference type="RefSeq" id="XP_010942050.1">
    <property type="nucleotide sequence ID" value="XM_010943748.1"/>
</dbReference>
<dbReference type="InParanoid" id="A0A6I9SF77"/>
<feature type="region of interest" description="Disordered" evidence="1">
    <location>
        <begin position="101"/>
        <end position="130"/>
    </location>
</feature>
<dbReference type="Proteomes" id="UP000504607">
    <property type="component" value="Unplaced"/>
</dbReference>
<dbReference type="OrthoDB" id="777898at2759"/>
<dbReference type="AlphaFoldDB" id="A0A6I9SF77"/>
<evidence type="ECO:0000313" key="2">
    <source>
        <dbReference type="Proteomes" id="UP000504607"/>
    </source>
</evidence>
<name>A0A6I9SF77_ELAGV</name>
<organism evidence="2 3">
    <name type="scientific">Elaeis guineensis var. tenera</name>
    <name type="common">Oil palm</name>
    <dbReference type="NCBI Taxonomy" id="51953"/>
    <lineage>
        <taxon>Eukaryota</taxon>
        <taxon>Viridiplantae</taxon>
        <taxon>Streptophyta</taxon>
        <taxon>Embryophyta</taxon>
        <taxon>Tracheophyta</taxon>
        <taxon>Spermatophyta</taxon>
        <taxon>Magnoliopsida</taxon>
        <taxon>Liliopsida</taxon>
        <taxon>Arecaceae</taxon>
        <taxon>Arecoideae</taxon>
        <taxon>Cocoseae</taxon>
        <taxon>Elaeidinae</taxon>
        <taxon>Elaeis</taxon>
    </lineage>
</organism>
<proteinExistence type="predicted"/>
<gene>
    <name evidence="3" type="primary">LOC105060140</name>
</gene>
<evidence type="ECO:0000313" key="3">
    <source>
        <dbReference type="RefSeq" id="XP_010942050.1"/>
    </source>
</evidence>
<dbReference type="Pfam" id="PF14009">
    <property type="entry name" value="PADRE"/>
    <property type="match status" value="1"/>
</dbReference>
<sequence length="161" mass="17898">MESHGEDGKHPCTANLVEAKGNLWSTEIPIGVAKLMLEAPSHPMALAEEVVRTQCMSDLWADEKLRPEELYLLLSVEQIGSKLSNQQMAVIVGAVKDGRRKGKKGYGSGNRVFSKAASRKEEEKKGGKKGFLDGKFTKFLDQRIGGYRQWRPVLDTIHESN</sequence>
<evidence type="ECO:0000256" key="1">
    <source>
        <dbReference type="SAM" id="MobiDB-lite"/>
    </source>
</evidence>
<reference evidence="3" key="1">
    <citation type="submission" date="2025-08" db="UniProtKB">
        <authorList>
            <consortium name="RefSeq"/>
        </authorList>
    </citation>
    <scope>IDENTIFICATION</scope>
</reference>
<accession>A0A6I9SF77</accession>
<keyword evidence="2" id="KW-1185">Reference proteome</keyword>
<feature type="compositionally biased region" description="Basic and acidic residues" evidence="1">
    <location>
        <begin position="118"/>
        <end position="130"/>
    </location>
</feature>
<dbReference type="InterPro" id="IPR025322">
    <property type="entry name" value="PADRE_dom"/>
</dbReference>